<organism evidence="1">
    <name type="scientific">Schistocephalus solidus</name>
    <name type="common">Tapeworm</name>
    <dbReference type="NCBI Taxonomy" id="70667"/>
    <lineage>
        <taxon>Eukaryota</taxon>
        <taxon>Metazoa</taxon>
        <taxon>Spiralia</taxon>
        <taxon>Lophotrochozoa</taxon>
        <taxon>Platyhelminthes</taxon>
        <taxon>Cestoda</taxon>
        <taxon>Eucestoda</taxon>
        <taxon>Diphyllobothriidea</taxon>
        <taxon>Diphyllobothriidae</taxon>
        <taxon>Schistocephalus</taxon>
    </lineage>
</organism>
<name>A0A0X3Q435_SCHSO</name>
<dbReference type="AlphaFoldDB" id="A0A0X3Q435"/>
<reference evidence="1" key="1">
    <citation type="submission" date="2016-01" db="EMBL/GenBank/DDBJ databases">
        <title>Reference transcriptome for the parasite Schistocephalus solidus: insights into the molecular evolution of parasitism.</title>
        <authorList>
            <person name="Hebert F.O."/>
            <person name="Grambauer S."/>
            <person name="Barber I."/>
            <person name="Landry C.R."/>
            <person name="Aubin-Horth N."/>
        </authorList>
    </citation>
    <scope>NUCLEOTIDE SEQUENCE</scope>
</reference>
<sequence>MGRTSRKNTNFSSCNIQELLTPGGFGGPQRTPRTAFIDKVMLVDSVPSRWSNKETILLMLTTTTSHLFFFANNSHGNHIKKTFCTHHNTQVKGKDVPLNAKGLILYSIYAWITSLFRHLTDLLVCHIKQLLHPRQQGEGFSTANALAN</sequence>
<dbReference type="EMBL" id="GEEE01004396">
    <property type="protein sequence ID" value="JAP58829.1"/>
    <property type="molecule type" value="Transcribed_RNA"/>
</dbReference>
<evidence type="ECO:0000313" key="1">
    <source>
        <dbReference type="EMBL" id="JAP58829.1"/>
    </source>
</evidence>
<protein>
    <submittedName>
        <fullName evidence="1">Uncharacterized protein</fullName>
    </submittedName>
</protein>
<proteinExistence type="predicted"/>
<accession>A0A0X3Q435</accession>
<gene>
    <name evidence="1" type="ORF">TR116273</name>
</gene>